<keyword evidence="4" id="KW-1185">Reference proteome</keyword>
<dbReference type="Pfam" id="PF07963">
    <property type="entry name" value="N_methyl"/>
    <property type="match status" value="1"/>
</dbReference>
<proteinExistence type="predicted"/>
<keyword evidence="1" id="KW-0472">Membrane</keyword>
<accession>A0A8B0SK81</accession>
<reference evidence="2 4" key="1">
    <citation type="submission" date="2021-03" db="EMBL/GenBank/DDBJ databases">
        <title>Draft genome and methylome analysis of Thiotrix fructosivoruns ATCC 49748.</title>
        <authorList>
            <person name="Fomenkov A."/>
            <person name="Grabovich M.Y."/>
            <person name="Roberts R.J."/>
        </authorList>
    </citation>
    <scope>NUCLEOTIDE SEQUENCE [LARGE SCALE GENOMIC DNA]</scope>
    <source>
        <strain evidence="2 4">ATCC 49748</strain>
    </source>
</reference>
<evidence type="ECO:0000256" key="1">
    <source>
        <dbReference type="SAM" id="Phobius"/>
    </source>
</evidence>
<dbReference type="AlphaFoldDB" id="A0A8B0SK81"/>
<feature type="transmembrane region" description="Helical" evidence="1">
    <location>
        <begin position="12"/>
        <end position="35"/>
    </location>
</feature>
<dbReference type="InterPro" id="IPR013362">
    <property type="entry name" value="Pilus_4_PilV"/>
</dbReference>
<evidence type="ECO:0000313" key="4">
    <source>
        <dbReference type="Proteomes" id="UP000664466"/>
    </source>
</evidence>
<gene>
    <name evidence="3" type="primary">pilV</name>
    <name evidence="3" type="ORF">J1836_016530</name>
    <name evidence="2" type="ORF">J1836_21150</name>
</gene>
<dbReference type="RefSeq" id="WP_207253121.1">
    <property type="nucleotide sequence ID" value="NZ_JAFMPM010000008.1"/>
</dbReference>
<evidence type="ECO:0000313" key="2">
    <source>
        <dbReference type="EMBL" id="MBO0615406.1"/>
    </source>
</evidence>
<dbReference type="InterPro" id="IPR012902">
    <property type="entry name" value="N_methyl_site"/>
</dbReference>
<keyword evidence="1" id="KW-1133">Transmembrane helix</keyword>
<dbReference type="NCBIfam" id="TIGR02532">
    <property type="entry name" value="IV_pilin_GFxxxE"/>
    <property type="match status" value="1"/>
</dbReference>
<protein>
    <submittedName>
        <fullName evidence="3">Type IV pilus modification protein PilV</fullName>
    </submittedName>
</protein>
<sequence>MAMATMERFQRGVGLIEVLISVLILSVGLLAVASLQIRAIKNNHSSLGRSMAVMHTYSIIDAMQVDRVHAITGDFNVGLADAPPTGDRFAASSLTAWRQSLRTLLDDSATGSVACDNTACTVIVQWDDTRGTEGDASQQIRVEVRL</sequence>
<dbReference type="NCBIfam" id="TIGR02523">
    <property type="entry name" value="type_IV_pilV"/>
    <property type="match status" value="1"/>
</dbReference>
<name>A0A8B0SK81_9GAMM</name>
<organism evidence="3">
    <name type="scientific">Thiothrix fructosivorans</name>
    <dbReference type="NCBI Taxonomy" id="111770"/>
    <lineage>
        <taxon>Bacteria</taxon>
        <taxon>Pseudomonadati</taxon>
        <taxon>Pseudomonadota</taxon>
        <taxon>Gammaproteobacteria</taxon>
        <taxon>Thiotrichales</taxon>
        <taxon>Thiotrichaceae</taxon>
        <taxon>Thiothrix</taxon>
    </lineage>
</organism>
<dbReference type="Proteomes" id="UP000664466">
    <property type="component" value="Unassembled WGS sequence"/>
</dbReference>
<keyword evidence="1" id="KW-0812">Transmembrane</keyword>
<dbReference type="EMBL" id="CP072748">
    <property type="protein sequence ID" value="QTX10177.1"/>
    <property type="molecule type" value="Genomic_DNA"/>
</dbReference>
<dbReference type="EMBL" id="JAFMPM010000008">
    <property type="protein sequence ID" value="MBO0615406.1"/>
    <property type="molecule type" value="Genomic_DNA"/>
</dbReference>
<reference evidence="3" key="2">
    <citation type="submission" date="2021-04" db="EMBL/GenBank/DDBJ databases">
        <title>Complete Genome and methylome analysis of Thiothrix fructosivorans ATCC 49748.</title>
        <authorList>
            <person name="Fomenkov A."/>
            <person name="Sun L."/>
            <person name="Vincze T."/>
            <person name="Grabovich M.Y."/>
            <person name="Roberts R.J."/>
        </authorList>
    </citation>
    <scope>NUCLEOTIDE SEQUENCE</scope>
    <source>
        <strain evidence="3">ATCC 49748</strain>
    </source>
</reference>
<evidence type="ECO:0000313" key="3">
    <source>
        <dbReference type="EMBL" id="QTX10177.1"/>
    </source>
</evidence>